<evidence type="ECO:0000313" key="8">
    <source>
        <dbReference type="Proteomes" id="UP000325945"/>
    </source>
</evidence>
<evidence type="ECO:0000256" key="1">
    <source>
        <dbReference type="ARBA" id="ARBA00008987"/>
    </source>
</evidence>
<sequence>MGEVTPLNSHSEFQALINSGQVVIIDFWAEWCGPCRAISPFFEKLASDPQFSSIKFVKVNVDEQEDISQQCGIRAMPTFKVFQDGQPLDELTGANPQGLEALVRKYA</sequence>
<evidence type="ECO:0000256" key="2">
    <source>
        <dbReference type="ARBA" id="ARBA00023157"/>
    </source>
</evidence>
<dbReference type="InterPro" id="IPR017937">
    <property type="entry name" value="Thioredoxin_CS"/>
</dbReference>
<dbReference type="FunFam" id="3.40.30.10:FF:000245">
    <property type="entry name" value="Thioredoxin"/>
    <property type="match status" value="1"/>
</dbReference>
<evidence type="ECO:0000259" key="6">
    <source>
        <dbReference type="PROSITE" id="PS51352"/>
    </source>
</evidence>
<dbReference type="InterPro" id="IPR036249">
    <property type="entry name" value="Thioredoxin-like_sf"/>
</dbReference>
<dbReference type="Proteomes" id="UP000325945">
    <property type="component" value="Unassembled WGS sequence"/>
</dbReference>
<dbReference type="PIRSF" id="PIRSF000077">
    <property type="entry name" value="Thioredoxin"/>
    <property type="match status" value="1"/>
</dbReference>
<comment type="similarity">
    <text evidence="1 3">Belongs to the thioredoxin family.</text>
</comment>
<dbReference type="CDD" id="cd02947">
    <property type="entry name" value="TRX_family"/>
    <property type="match status" value="1"/>
</dbReference>
<keyword evidence="8" id="KW-1185">Reference proteome</keyword>
<evidence type="ECO:0000256" key="5">
    <source>
        <dbReference type="PIRSR" id="PIRSR000077-4"/>
    </source>
</evidence>
<accession>A0A5N6WKW8</accession>
<feature type="active site" description="Nucleophile" evidence="4">
    <location>
        <position position="32"/>
    </location>
</feature>
<dbReference type="PRINTS" id="PR00421">
    <property type="entry name" value="THIOREDOXIN"/>
</dbReference>
<feature type="site" description="Contributes to redox potential value" evidence="4">
    <location>
        <position position="33"/>
    </location>
</feature>
<dbReference type="PROSITE" id="PS00194">
    <property type="entry name" value="THIOREDOXIN_1"/>
    <property type="match status" value="1"/>
</dbReference>
<evidence type="ECO:0000256" key="4">
    <source>
        <dbReference type="PIRSR" id="PIRSR000077-1"/>
    </source>
</evidence>
<dbReference type="InterPro" id="IPR005746">
    <property type="entry name" value="Thioredoxin"/>
</dbReference>
<dbReference type="PROSITE" id="PS51352">
    <property type="entry name" value="THIOREDOXIN_2"/>
    <property type="match status" value="1"/>
</dbReference>
<feature type="site" description="Deprotonates C-terminal active site Cys" evidence="4">
    <location>
        <position position="26"/>
    </location>
</feature>
<keyword evidence="2 5" id="KW-1015">Disulfide bond</keyword>
<proteinExistence type="inferred from homology"/>
<dbReference type="PANTHER" id="PTHR46115">
    <property type="entry name" value="THIOREDOXIN-LIKE PROTEIN 1"/>
    <property type="match status" value="1"/>
</dbReference>
<organism evidence="7 8">
    <name type="scientific">Aspergillus sergii</name>
    <dbReference type="NCBI Taxonomy" id="1034303"/>
    <lineage>
        <taxon>Eukaryota</taxon>
        <taxon>Fungi</taxon>
        <taxon>Dikarya</taxon>
        <taxon>Ascomycota</taxon>
        <taxon>Pezizomycotina</taxon>
        <taxon>Eurotiomycetes</taxon>
        <taxon>Eurotiomycetidae</taxon>
        <taxon>Eurotiales</taxon>
        <taxon>Aspergillaceae</taxon>
        <taxon>Aspergillus</taxon>
        <taxon>Aspergillus subgen. Circumdati</taxon>
    </lineage>
</organism>
<dbReference type="NCBIfam" id="TIGR01068">
    <property type="entry name" value="thioredoxin"/>
    <property type="match status" value="1"/>
</dbReference>
<feature type="domain" description="Thioredoxin" evidence="6">
    <location>
        <begin position="1"/>
        <end position="107"/>
    </location>
</feature>
<dbReference type="GO" id="GO:0015035">
    <property type="term" value="F:protein-disulfide reductase activity"/>
    <property type="evidence" value="ECO:0007669"/>
    <property type="project" value="InterPro"/>
</dbReference>
<dbReference type="InterPro" id="IPR013766">
    <property type="entry name" value="Thioredoxin_domain"/>
</dbReference>
<feature type="active site" description="Nucleophile" evidence="4">
    <location>
        <position position="35"/>
    </location>
</feature>
<dbReference type="Gene3D" id="3.40.30.10">
    <property type="entry name" value="Glutaredoxin"/>
    <property type="match status" value="1"/>
</dbReference>
<reference evidence="8" key="1">
    <citation type="submission" date="2019-04" db="EMBL/GenBank/DDBJ databases">
        <title>Friends and foes A comparative genomics studyof 23 Aspergillus species from section Flavi.</title>
        <authorList>
            <consortium name="DOE Joint Genome Institute"/>
            <person name="Kjaerbolling I."/>
            <person name="Vesth T."/>
            <person name="Frisvad J.C."/>
            <person name="Nybo J.L."/>
            <person name="Theobald S."/>
            <person name="Kildgaard S."/>
            <person name="Isbrandt T."/>
            <person name="Kuo A."/>
            <person name="Sato A."/>
            <person name="Lyhne E.K."/>
            <person name="Kogle M.E."/>
            <person name="Wiebenga A."/>
            <person name="Kun R.S."/>
            <person name="Lubbers R.J."/>
            <person name="Makela M.R."/>
            <person name="Barry K."/>
            <person name="Chovatia M."/>
            <person name="Clum A."/>
            <person name="Daum C."/>
            <person name="Haridas S."/>
            <person name="He G."/>
            <person name="LaButti K."/>
            <person name="Lipzen A."/>
            <person name="Mondo S."/>
            <person name="Riley R."/>
            <person name="Salamov A."/>
            <person name="Simmons B.A."/>
            <person name="Magnuson J.K."/>
            <person name="Henrissat B."/>
            <person name="Mortensen U.H."/>
            <person name="Larsen T.O."/>
            <person name="Devries R.P."/>
            <person name="Grigoriev I.V."/>
            <person name="Machida M."/>
            <person name="Baker S.E."/>
            <person name="Andersen M.R."/>
        </authorList>
    </citation>
    <scope>NUCLEOTIDE SEQUENCE [LARGE SCALE GENOMIC DNA]</scope>
    <source>
        <strain evidence="8">CBS 130017</strain>
    </source>
</reference>
<dbReference type="EMBL" id="ML741873">
    <property type="protein sequence ID" value="KAE8321332.1"/>
    <property type="molecule type" value="Genomic_DNA"/>
</dbReference>
<feature type="disulfide bond" description="Redox-active" evidence="5">
    <location>
        <begin position="32"/>
        <end position="35"/>
    </location>
</feature>
<keyword evidence="5" id="KW-0676">Redox-active center</keyword>
<protein>
    <recommendedName>
        <fullName evidence="3">Thioredoxin</fullName>
    </recommendedName>
</protein>
<name>A0A5N6WKW8_9EURO</name>
<gene>
    <name evidence="7" type="ORF">BDV39DRAFT_186026</name>
</gene>
<evidence type="ECO:0000313" key="7">
    <source>
        <dbReference type="EMBL" id="KAE8321332.1"/>
    </source>
</evidence>
<dbReference type="SUPFAM" id="SSF52833">
    <property type="entry name" value="Thioredoxin-like"/>
    <property type="match status" value="1"/>
</dbReference>
<feature type="site" description="Contributes to redox potential value" evidence="4">
    <location>
        <position position="34"/>
    </location>
</feature>
<dbReference type="Pfam" id="PF00085">
    <property type="entry name" value="Thioredoxin"/>
    <property type="match status" value="1"/>
</dbReference>
<evidence type="ECO:0000256" key="3">
    <source>
        <dbReference type="PIRNR" id="PIRNR000077"/>
    </source>
</evidence>
<dbReference type="AlphaFoldDB" id="A0A5N6WKW8"/>